<feature type="compositionally biased region" description="Basic and acidic residues" evidence="1">
    <location>
        <begin position="41"/>
        <end position="53"/>
    </location>
</feature>
<evidence type="ECO:0000256" key="1">
    <source>
        <dbReference type="SAM" id="MobiDB-lite"/>
    </source>
</evidence>
<feature type="compositionally biased region" description="Gly residues" evidence="1">
    <location>
        <begin position="55"/>
        <end position="65"/>
    </location>
</feature>
<gene>
    <name evidence="2" type="ORF">PRUPE_2G195200</name>
</gene>
<accession>A0A251QI91</accession>
<sequence length="85" mass="8499">GCGAVGKGGSVRGCGLREEEEEVGGGWVGWGGVGCGVREGKGRSVRGCGEKRGGGGRVGVLGEGGGVERERERGDGVSDSKKTYM</sequence>
<feature type="compositionally biased region" description="Basic and acidic residues" evidence="1">
    <location>
        <begin position="66"/>
        <end position="85"/>
    </location>
</feature>
<evidence type="ECO:0000313" key="2">
    <source>
        <dbReference type="EMBL" id="ONI23561.1"/>
    </source>
</evidence>
<evidence type="ECO:0000313" key="3">
    <source>
        <dbReference type="Proteomes" id="UP000006882"/>
    </source>
</evidence>
<reference evidence="2 3" key="1">
    <citation type="journal article" date="2013" name="Nat. Genet.">
        <title>The high-quality draft genome of peach (Prunus persica) identifies unique patterns of genetic diversity, domestication and genome evolution.</title>
        <authorList>
            <consortium name="International Peach Genome Initiative"/>
            <person name="Verde I."/>
            <person name="Abbott A.G."/>
            <person name="Scalabrin S."/>
            <person name="Jung S."/>
            <person name="Shu S."/>
            <person name="Marroni F."/>
            <person name="Zhebentyayeva T."/>
            <person name="Dettori M.T."/>
            <person name="Grimwood J."/>
            <person name="Cattonaro F."/>
            <person name="Zuccolo A."/>
            <person name="Rossini L."/>
            <person name="Jenkins J."/>
            <person name="Vendramin E."/>
            <person name="Meisel L.A."/>
            <person name="Decroocq V."/>
            <person name="Sosinski B."/>
            <person name="Prochnik S."/>
            <person name="Mitros T."/>
            <person name="Policriti A."/>
            <person name="Cipriani G."/>
            <person name="Dondini L."/>
            <person name="Ficklin S."/>
            <person name="Goodstein D.M."/>
            <person name="Xuan P."/>
            <person name="Del Fabbro C."/>
            <person name="Aramini V."/>
            <person name="Copetti D."/>
            <person name="Gonzalez S."/>
            <person name="Horner D.S."/>
            <person name="Falchi R."/>
            <person name="Lucas S."/>
            <person name="Mica E."/>
            <person name="Maldonado J."/>
            <person name="Lazzari B."/>
            <person name="Bielenberg D."/>
            <person name="Pirona R."/>
            <person name="Miculan M."/>
            <person name="Barakat A."/>
            <person name="Testolin R."/>
            <person name="Stella A."/>
            <person name="Tartarini S."/>
            <person name="Tonutti P."/>
            <person name="Arus P."/>
            <person name="Orellana A."/>
            <person name="Wells C."/>
            <person name="Main D."/>
            <person name="Vizzotto G."/>
            <person name="Silva H."/>
            <person name="Salamini F."/>
            <person name="Schmutz J."/>
            <person name="Morgante M."/>
            <person name="Rokhsar D.S."/>
        </authorList>
    </citation>
    <scope>NUCLEOTIDE SEQUENCE [LARGE SCALE GENOMIC DNA]</scope>
    <source>
        <strain evidence="3">cv. Nemared</strain>
    </source>
</reference>
<organism evidence="2 3">
    <name type="scientific">Prunus persica</name>
    <name type="common">Peach</name>
    <name type="synonym">Amygdalus persica</name>
    <dbReference type="NCBI Taxonomy" id="3760"/>
    <lineage>
        <taxon>Eukaryota</taxon>
        <taxon>Viridiplantae</taxon>
        <taxon>Streptophyta</taxon>
        <taxon>Embryophyta</taxon>
        <taxon>Tracheophyta</taxon>
        <taxon>Spermatophyta</taxon>
        <taxon>Magnoliopsida</taxon>
        <taxon>eudicotyledons</taxon>
        <taxon>Gunneridae</taxon>
        <taxon>Pentapetalae</taxon>
        <taxon>rosids</taxon>
        <taxon>fabids</taxon>
        <taxon>Rosales</taxon>
        <taxon>Rosaceae</taxon>
        <taxon>Amygdaloideae</taxon>
        <taxon>Amygdaleae</taxon>
        <taxon>Prunus</taxon>
    </lineage>
</organism>
<dbReference type="EMBL" id="CM007652">
    <property type="protein sequence ID" value="ONI23561.1"/>
    <property type="molecule type" value="Genomic_DNA"/>
</dbReference>
<feature type="non-terminal residue" evidence="2">
    <location>
        <position position="85"/>
    </location>
</feature>
<protein>
    <submittedName>
        <fullName evidence="2">Uncharacterized protein</fullName>
    </submittedName>
</protein>
<name>A0A251QI91_PRUPE</name>
<feature type="region of interest" description="Disordered" evidence="1">
    <location>
        <begin position="41"/>
        <end position="85"/>
    </location>
</feature>
<keyword evidence="3" id="KW-1185">Reference proteome</keyword>
<dbReference type="Gramene" id="ONI23561">
    <property type="protein sequence ID" value="ONI23561"/>
    <property type="gene ID" value="PRUPE_2G195200"/>
</dbReference>
<proteinExistence type="predicted"/>
<dbReference type="AlphaFoldDB" id="A0A251QI91"/>
<dbReference type="Proteomes" id="UP000006882">
    <property type="component" value="Chromosome G2"/>
</dbReference>